<keyword evidence="3" id="KW-0378">Hydrolase</keyword>
<evidence type="ECO:0000256" key="1">
    <source>
        <dbReference type="PIRSR" id="PIRSR005962-1"/>
    </source>
</evidence>
<dbReference type="CDD" id="cd08018">
    <property type="entry name" value="M20_Acy1_amhX-like"/>
    <property type="match status" value="1"/>
</dbReference>
<dbReference type="SUPFAM" id="SSF55031">
    <property type="entry name" value="Bacterial exopeptidase dimerisation domain"/>
    <property type="match status" value="1"/>
</dbReference>
<dbReference type="SUPFAM" id="SSF53187">
    <property type="entry name" value="Zn-dependent exopeptidases"/>
    <property type="match status" value="1"/>
</dbReference>
<accession>A0A9W4PE64</accession>
<dbReference type="Gene3D" id="3.30.70.360">
    <property type="match status" value="1"/>
</dbReference>
<feature type="binding site" evidence="1">
    <location>
        <position position="128"/>
    </location>
    <ligand>
        <name>Mn(2+)</name>
        <dbReference type="ChEBI" id="CHEBI:29035"/>
        <label>2</label>
    </ligand>
</feature>
<comment type="caution">
    <text evidence="3">The sequence shown here is derived from an EMBL/GenBank/DDBJ whole genome shotgun (WGS) entry which is preliminary data.</text>
</comment>
<reference evidence="3" key="1">
    <citation type="submission" date="2021-11" db="EMBL/GenBank/DDBJ databases">
        <authorList>
            <person name="Bulgarelli D."/>
        </authorList>
    </citation>
    <scope>NUCLEOTIDE SEQUENCE</scope>
    <source>
        <strain evidence="3">Bi133</strain>
    </source>
</reference>
<evidence type="ECO:0000313" key="4">
    <source>
        <dbReference type="Proteomes" id="UP000789326"/>
    </source>
</evidence>
<dbReference type="Pfam" id="PF07687">
    <property type="entry name" value="M20_dimer"/>
    <property type="match status" value="1"/>
</dbReference>
<dbReference type="Gene3D" id="3.40.630.10">
    <property type="entry name" value="Zn peptidases"/>
    <property type="match status" value="1"/>
</dbReference>
<proteinExistence type="predicted"/>
<dbReference type="Proteomes" id="UP000789326">
    <property type="component" value="Unassembled WGS sequence"/>
</dbReference>
<protein>
    <submittedName>
        <fullName evidence="3">N-acyl-L-amino acid amidohydrolase</fullName>
        <ecNumber evidence="3">3.5.1.14</ecNumber>
    </submittedName>
</protein>
<dbReference type="InterPro" id="IPR002933">
    <property type="entry name" value="Peptidase_M20"/>
</dbReference>
<dbReference type="PIRSF" id="PIRSF005962">
    <property type="entry name" value="Pept_M20D_amidohydro"/>
    <property type="match status" value="1"/>
</dbReference>
<dbReference type="GO" id="GO:0046872">
    <property type="term" value="F:metal ion binding"/>
    <property type="evidence" value="ECO:0007669"/>
    <property type="project" value="UniProtKB-KW"/>
</dbReference>
<name>A0A9W4PE64_9BACI</name>
<sequence>MDITQSIEKLRPRILDIFDHLHAHPETSWNEVNTTAFISNILKENQCTVKTFEDCTGVVGEIGDGDFTVGLRSDIDALWQEVQGTFQANHSCGHDGHMTLALGVFLVLKEMGFRPRGKLKFIFQPAEEKGTGALKMIEEKVLDNVDFLYGVHLRPVEEVKDGQAAPAIVHGAAQFIKGEIAGTDAHGARPHQGQNAIEIGAAFITLLNGIHLNPSIPYSLKMTQFFAGGESSNIIPGRATFSLDLRAQDNAVMKELTKKVEKVAESLAIVHGVEVKLEPGTCVAAATVNDQAQEIMSEAIADTLGEENLVAPVITTGGEDFHFYTLKRPELKATMLGLGCDLAPGLHHPNMTFNKDALFSGIEILTKAIILTFEKYGEGGHLHD</sequence>
<dbReference type="PANTHER" id="PTHR11014:SF122">
    <property type="entry name" value="AMIDOHYDROLASE AMHX"/>
    <property type="match status" value="1"/>
</dbReference>
<feature type="binding site" evidence="1">
    <location>
        <position position="152"/>
    </location>
    <ligand>
        <name>Mn(2+)</name>
        <dbReference type="ChEBI" id="CHEBI:29035"/>
        <label>2</label>
    </ligand>
</feature>
<dbReference type="InterPro" id="IPR037484">
    <property type="entry name" value="AmhX-like"/>
</dbReference>
<comment type="cofactor">
    <cofactor evidence="1">
        <name>Mn(2+)</name>
        <dbReference type="ChEBI" id="CHEBI:29035"/>
    </cofactor>
    <text evidence="1">The Mn(2+) ion enhances activity.</text>
</comment>
<feature type="binding site" evidence="1">
    <location>
        <position position="92"/>
    </location>
    <ligand>
        <name>Mn(2+)</name>
        <dbReference type="ChEBI" id="CHEBI:29035"/>
        <label>2</label>
    </ligand>
</feature>
<dbReference type="InterPro" id="IPR017439">
    <property type="entry name" value="Amidohydrolase"/>
</dbReference>
<organism evidence="3 4">
    <name type="scientific">Peribacillus simplex</name>
    <dbReference type="NCBI Taxonomy" id="1478"/>
    <lineage>
        <taxon>Bacteria</taxon>
        <taxon>Bacillati</taxon>
        <taxon>Bacillota</taxon>
        <taxon>Bacilli</taxon>
        <taxon>Bacillales</taxon>
        <taxon>Bacillaceae</taxon>
        <taxon>Peribacillus</taxon>
    </lineage>
</organism>
<feature type="domain" description="Peptidase M20 dimerisation" evidence="2">
    <location>
        <begin position="179"/>
        <end position="268"/>
    </location>
</feature>
<dbReference type="PANTHER" id="PTHR11014">
    <property type="entry name" value="PEPTIDASE M20 FAMILY MEMBER"/>
    <property type="match status" value="1"/>
</dbReference>
<dbReference type="AlphaFoldDB" id="A0A9W4PE64"/>
<dbReference type="InterPro" id="IPR036264">
    <property type="entry name" value="Bact_exopeptidase_dim_dom"/>
</dbReference>
<evidence type="ECO:0000259" key="2">
    <source>
        <dbReference type="Pfam" id="PF07687"/>
    </source>
</evidence>
<evidence type="ECO:0000313" key="3">
    <source>
        <dbReference type="EMBL" id="CAH0197900.1"/>
    </source>
</evidence>
<dbReference type="InterPro" id="IPR011650">
    <property type="entry name" value="Peptidase_M20_dimer"/>
</dbReference>
<dbReference type="Pfam" id="PF01546">
    <property type="entry name" value="Peptidase_M20"/>
    <property type="match status" value="1"/>
</dbReference>
<keyword evidence="1" id="KW-0479">Metal-binding</keyword>
<dbReference type="EMBL" id="CAKKMG010000018">
    <property type="protein sequence ID" value="CAH0197900.1"/>
    <property type="molecule type" value="Genomic_DNA"/>
</dbReference>
<dbReference type="EC" id="3.5.1.14" evidence="3"/>
<dbReference type="NCBIfam" id="TIGR01891">
    <property type="entry name" value="amidohydrolases"/>
    <property type="match status" value="1"/>
</dbReference>
<keyword evidence="1" id="KW-0464">Manganese</keyword>
<dbReference type="RefSeq" id="WP_230301653.1">
    <property type="nucleotide sequence ID" value="NZ_CAKKMG010000018.1"/>
</dbReference>
<dbReference type="GO" id="GO:0004046">
    <property type="term" value="F:aminoacylase activity"/>
    <property type="evidence" value="ECO:0007669"/>
    <property type="project" value="UniProtKB-EC"/>
</dbReference>
<feature type="binding site" evidence="1">
    <location>
        <position position="347"/>
    </location>
    <ligand>
        <name>Mn(2+)</name>
        <dbReference type="ChEBI" id="CHEBI:29035"/>
        <label>2</label>
    </ligand>
</feature>
<gene>
    <name evidence="3" type="primary">amaA_4</name>
    <name evidence="3" type="ORF">SRABI133_01847</name>
</gene>
<feature type="binding site" evidence="1">
    <location>
        <position position="94"/>
    </location>
    <ligand>
        <name>Mn(2+)</name>
        <dbReference type="ChEBI" id="CHEBI:29035"/>
        <label>2</label>
    </ligand>
</feature>